<dbReference type="EMBL" id="MF101437">
    <property type="protein sequence ID" value="ARW65410.1"/>
    <property type="molecule type" value="Genomic_DNA"/>
</dbReference>
<comment type="similarity">
    <text evidence="2">Belongs to the ycf35 family.</text>
</comment>
<keyword evidence="5" id="KW-0150">Chloroplast</keyword>
<geneLocation type="chloroplast" evidence="5"/>
<accession>A0A1Z1MH63</accession>
<dbReference type="PANTHER" id="PTHR39638:SF2">
    <property type="entry name" value="YCF35"/>
    <property type="match status" value="1"/>
</dbReference>
<comment type="subcellular location">
    <subcellularLocation>
        <location evidence="1">Plastid</location>
    </subcellularLocation>
</comment>
<protein>
    <recommendedName>
        <fullName evidence="3">Uncharacterized protein ycf35</fullName>
    </recommendedName>
</protein>
<gene>
    <name evidence="5" type="primary">ycf35</name>
</gene>
<dbReference type="Pfam" id="PF06868">
    <property type="entry name" value="DUF1257"/>
    <property type="match status" value="1"/>
</dbReference>
<evidence type="ECO:0000256" key="2">
    <source>
        <dbReference type="ARBA" id="ARBA00009068"/>
    </source>
</evidence>
<sequence>MSHFSKIKTSITDLGVLKKTIDDLGFFYKVSSENLSSSTVFVYDSDLYVNQVPSCSFEWNINQYLLVVDLGLWNLDIDFNYFTERLLQQYAYNVVIKQGNMQGFTPVVQKLTDNGSINLILQRF</sequence>
<dbReference type="RefSeq" id="YP_009396123.1">
    <property type="nucleotide sequence ID" value="NC_035281.1"/>
</dbReference>
<dbReference type="PANTHER" id="PTHR39638">
    <property type="entry name" value="YCF35"/>
    <property type="match status" value="1"/>
</dbReference>
<dbReference type="GeneID" id="33358438"/>
<organism evidence="5">
    <name type="scientific">Melanothamnus harveyi</name>
    <name type="common">Filamentous red alga</name>
    <name type="synonym">Neosiphonia harveyi</name>
    <dbReference type="NCBI Taxonomy" id="397005"/>
    <lineage>
        <taxon>Eukaryota</taxon>
        <taxon>Rhodophyta</taxon>
        <taxon>Florideophyceae</taxon>
        <taxon>Rhodymeniophycidae</taxon>
        <taxon>Ceramiales</taxon>
        <taxon>Rhodomelaceae</taxon>
        <taxon>Polysiphonioideae</taxon>
        <taxon>Melanothamnus</taxon>
    </lineage>
</organism>
<name>A0A1Z1MH63_MELHR</name>
<proteinExistence type="inferred from homology"/>
<reference evidence="5" key="1">
    <citation type="journal article" date="2017" name="J. Phycol.">
        <title>Analysis of chloroplast genomes and a supermatrix inform reclassification of the Rhodomelaceae (Rhodophyta).</title>
        <authorList>
            <person name="Diaz-Tapia P."/>
            <person name="Maggs C.A."/>
            <person name="West J.A."/>
            <person name="Verbruggen H."/>
        </authorList>
    </citation>
    <scope>NUCLEOTIDE SEQUENCE</scope>
    <source>
        <strain evidence="5">PD890</strain>
    </source>
</reference>
<keyword evidence="4 5" id="KW-0934">Plastid</keyword>
<evidence type="ECO:0000256" key="3">
    <source>
        <dbReference type="ARBA" id="ARBA00021585"/>
    </source>
</evidence>
<evidence type="ECO:0000313" key="5">
    <source>
        <dbReference type="EMBL" id="ARW65410.1"/>
    </source>
</evidence>
<evidence type="ECO:0000256" key="4">
    <source>
        <dbReference type="ARBA" id="ARBA00022640"/>
    </source>
</evidence>
<evidence type="ECO:0000256" key="1">
    <source>
        <dbReference type="ARBA" id="ARBA00004474"/>
    </source>
</evidence>
<dbReference type="GO" id="GO:0009536">
    <property type="term" value="C:plastid"/>
    <property type="evidence" value="ECO:0007669"/>
    <property type="project" value="UniProtKB-SubCell"/>
</dbReference>
<dbReference type="AlphaFoldDB" id="A0A1Z1MH63"/>
<dbReference type="InterPro" id="IPR009666">
    <property type="entry name" value="Uncharacterised_Ycf35"/>
</dbReference>